<accession>A0A7D4PUG4</accession>
<dbReference type="InterPro" id="IPR004360">
    <property type="entry name" value="Glyas_Fos-R_dOase_dom"/>
</dbReference>
<dbReference type="InterPro" id="IPR029068">
    <property type="entry name" value="Glyas_Bleomycin-R_OHBP_Dase"/>
</dbReference>
<dbReference type="SUPFAM" id="SSF54593">
    <property type="entry name" value="Glyoxalase/Bleomycin resistance protein/Dihydroxybiphenyl dioxygenase"/>
    <property type="match status" value="1"/>
</dbReference>
<dbReference type="Pfam" id="PF00903">
    <property type="entry name" value="Glyoxalase"/>
    <property type="match status" value="1"/>
</dbReference>
<dbReference type="InterPro" id="IPR037523">
    <property type="entry name" value="VOC_core"/>
</dbReference>
<feature type="domain" description="VOC" evidence="1">
    <location>
        <begin position="5"/>
        <end position="126"/>
    </location>
</feature>
<proteinExistence type="predicted"/>
<evidence type="ECO:0000259" key="1">
    <source>
        <dbReference type="PROSITE" id="PS51819"/>
    </source>
</evidence>
<dbReference type="Gene3D" id="3.10.180.10">
    <property type="entry name" value="2,3-Dihydroxybiphenyl 1,2-Dioxygenase, domain 1"/>
    <property type="match status" value="1"/>
</dbReference>
<reference evidence="2 3" key="1">
    <citation type="submission" date="2020-05" db="EMBL/GenBank/DDBJ databases">
        <title>Strain PA2F3 complete genome.</title>
        <authorList>
            <person name="Kim Y.-S."/>
            <person name="Kim S.-J."/>
            <person name="Jung H.-k."/>
            <person name="Kim S.-E."/>
            <person name="Kim K.-H."/>
        </authorList>
    </citation>
    <scope>NUCLEOTIDE SEQUENCE [LARGE SCALE GENOMIC DNA]</scope>
    <source>
        <strain evidence="2 3">PA2F3</strain>
    </source>
</reference>
<protein>
    <submittedName>
        <fullName evidence="2">VOC family protein</fullName>
    </submittedName>
</protein>
<dbReference type="Proteomes" id="UP000502498">
    <property type="component" value="Chromosome"/>
</dbReference>
<dbReference type="EMBL" id="CP054038">
    <property type="protein sequence ID" value="QKJ19733.1"/>
    <property type="molecule type" value="Genomic_DNA"/>
</dbReference>
<name>A0A7D4PUG4_9MICO</name>
<gene>
    <name evidence="2" type="ORF">HQM25_10410</name>
</gene>
<evidence type="ECO:0000313" key="3">
    <source>
        <dbReference type="Proteomes" id="UP000502498"/>
    </source>
</evidence>
<sequence>MFENARGAAVVAASDLARARSFYEGVLGLTANDAFPDQDEAVFYELAGTPLMVYSSAYAGTAKNTVFVIETDDLARDMAALRDKDVAFMDYDVPGLKTVDGVAELSGEKSAWFSDSEGNIFALSERT</sequence>
<dbReference type="PROSITE" id="PS51819">
    <property type="entry name" value="VOC"/>
    <property type="match status" value="1"/>
</dbReference>
<evidence type="ECO:0000313" key="2">
    <source>
        <dbReference type="EMBL" id="QKJ19733.1"/>
    </source>
</evidence>
<organism evidence="2 3">
    <name type="scientific">Microbacterium hominis</name>
    <dbReference type="NCBI Taxonomy" id="162426"/>
    <lineage>
        <taxon>Bacteria</taxon>
        <taxon>Bacillati</taxon>
        <taxon>Actinomycetota</taxon>
        <taxon>Actinomycetes</taxon>
        <taxon>Micrococcales</taxon>
        <taxon>Microbacteriaceae</taxon>
        <taxon>Microbacterium</taxon>
    </lineage>
</organism>
<dbReference type="AlphaFoldDB" id="A0A7D4PUG4"/>
<dbReference type="RefSeq" id="WP_172990170.1">
    <property type="nucleotide sequence ID" value="NZ_CP054038.1"/>
</dbReference>